<keyword evidence="4" id="KW-1185">Reference proteome</keyword>
<dbReference type="GeneID" id="28996475"/>
<dbReference type="AlphaFoldDB" id="A0A162PPL8"/>
<dbReference type="Proteomes" id="UP000077315">
    <property type="component" value="Unassembled WGS sequence"/>
</dbReference>
<dbReference type="InterPro" id="IPR036388">
    <property type="entry name" value="WH-like_DNA-bd_sf"/>
</dbReference>
<dbReference type="InParanoid" id="A0A162PPL8"/>
<organism evidence="3 4">
    <name type="scientific">Phycomyces blakesleeanus (strain ATCC 8743b / DSM 1359 / FGSC 10004 / NBRC 33097 / NRRL 1555)</name>
    <dbReference type="NCBI Taxonomy" id="763407"/>
    <lineage>
        <taxon>Eukaryota</taxon>
        <taxon>Fungi</taxon>
        <taxon>Fungi incertae sedis</taxon>
        <taxon>Mucoromycota</taxon>
        <taxon>Mucoromycotina</taxon>
        <taxon>Mucoromycetes</taxon>
        <taxon>Mucorales</taxon>
        <taxon>Phycomycetaceae</taxon>
        <taxon>Phycomyces</taxon>
    </lineage>
</organism>
<dbReference type="OrthoDB" id="2286369at2759"/>
<dbReference type="InterPro" id="IPR001523">
    <property type="entry name" value="Paired_dom"/>
</dbReference>
<proteinExistence type="predicted"/>
<gene>
    <name evidence="3" type="ORF">PHYBLDRAFT_167142</name>
</gene>
<dbReference type="EMBL" id="KV440978">
    <property type="protein sequence ID" value="OAD74797.1"/>
    <property type="molecule type" value="Genomic_DNA"/>
</dbReference>
<keyword evidence="1" id="KW-0563">Paired box</keyword>
<reference evidence="4" key="1">
    <citation type="submission" date="2015-06" db="EMBL/GenBank/DDBJ databases">
        <title>Expansion of signal transduction pathways in fungi by whole-genome duplication.</title>
        <authorList>
            <consortium name="DOE Joint Genome Institute"/>
            <person name="Corrochano L.M."/>
            <person name="Kuo A."/>
            <person name="Marcet-Houben M."/>
            <person name="Polaino S."/>
            <person name="Salamov A."/>
            <person name="Villalobos J.M."/>
            <person name="Alvarez M.I."/>
            <person name="Avalos J."/>
            <person name="Benito E.P."/>
            <person name="Benoit I."/>
            <person name="Burger G."/>
            <person name="Camino L.P."/>
            <person name="Canovas D."/>
            <person name="Cerda-Olmedo E."/>
            <person name="Cheng J.-F."/>
            <person name="Dominguez A."/>
            <person name="Elias M."/>
            <person name="Eslava A.P."/>
            <person name="Glaser F."/>
            <person name="Grimwood J."/>
            <person name="Gutierrez G."/>
            <person name="Heitman J."/>
            <person name="Henrissat B."/>
            <person name="Iturriaga E.A."/>
            <person name="Lang B.F."/>
            <person name="Lavin J.L."/>
            <person name="Lee S."/>
            <person name="Li W."/>
            <person name="Lindquist E."/>
            <person name="Lopez-Garcia S."/>
            <person name="Luque E.M."/>
            <person name="Marcos A.T."/>
            <person name="Martin J."/>
            <person name="McCluskey K."/>
            <person name="Medina H.R."/>
            <person name="Miralles-Duran A."/>
            <person name="Miyazaki A."/>
            <person name="Munoz-Torres E."/>
            <person name="Oguiza J.A."/>
            <person name="Ohm R."/>
            <person name="Olmedo M."/>
            <person name="Orejas M."/>
            <person name="Ortiz-Castellanos L."/>
            <person name="Pisabarro A.G."/>
            <person name="Rodriguez-Romero J."/>
            <person name="Ruiz-Herrera J."/>
            <person name="Ruiz-Vazquez R."/>
            <person name="Sanz C."/>
            <person name="Schackwitz W."/>
            <person name="Schmutz J."/>
            <person name="Shahriari M."/>
            <person name="Shelest E."/>
            <person name="Silva-Franco F."/>
            <person name="Soanes D."/>
            <person name="Syed K."/>
            <person name="Tagua V.G."/>
            <person name="Talbot N.J."/>
            <person name="Thon M."/>
            <person name="De vries R.P."/>
            <person name="Wiebenga A."/>
            <person name="Yadav J.S."/>
            <person name="Braun E.L."/>
            <person name="Baker S."/>
            <person name="Garre V."/>
            <person name="Horwitz B."/>
            <person name="Torres-Martinez S."/>
            <person name="Idnurm A."/>
            <person name="Herrera-Estrella A."/>
            <person name="Gabaldon T."/>
            <person name="Grigoriev I.V."/>
        </authorList>
    </citation>
    <scope>NUCLEOTIDE SEQUENCE [LARGE SCALE GENOMIC DNA]</scope>
    <source>
        <strain evidence="4">NRRL 1555(-)</strain>
    </source>
</reference>
<evidence type="ECO:0000256" key="1">
    <source>
        <dbReference type="ARBA" id="ARBA00022724"/>
    </source>
</evidence>
<keyword evidence="3" id="KW-0371">Homeobox</keyword>
<feature type="domain" description="Paired" evidence="2">
    <location>
        <begin position="11"/>
        <end position="96"/>
    </location>
</feature>
<accession>A0A162PPL8</accession>
<name>A0A162PPL8_PHYB8</name>
<keyword evidence="3" id="KW-0238">DNA-binding</keyword>
<evidence type="ECO:0000259" key="2">
    <source>
        <dbReference type="Pfam" id="PF00292"/>
    </source>
</evidence>
<dbReference type="Pfam" id="PF00292">
    <property type="entry name" value="PAX"/>
    <property type="match status" value="1"/>
</dbReference>
<dbReference type="SUPFAM" id="SSF46689">
    <property type="entry name" value="Homeodomain-like"/>
    <property type="match status" value="1"/>
</dbReference>
<dbReference type="GO" id="GO:0006355">
    <property type="term" value="P:regulation of DNA-templated transcription"/>
    <property type="evidence" value="ECO:0007669"/>
    <property type="project" value="InterPro"/>
</dbReference>
<evidence type="ECO:0000313" key="3">
    <source>
        <dbReference type="EMBL" id="OAD74797.1"/>
    </source>
</evidence>
<dbReference type="RefSeq" id="XP_018292837.1">
    <property type="nucleotide sequence ID" value="XM_018435569.1"/>
</dbReference>
<dbReference type="VEuPathDB" id="FungiDB:PHYBLDRAFT_167142"/>
<dbReference type="InterPro" id="IPR009057">
    <property type="entry name" value="Homeodomain-like_sf"/>
</dbReference>
<dbReference type="GO" id="GO:0003677">
    <property type="term" value="F:DNA binding"/>
    <property type="evidence" value="ECO:0007669"/>
    <property type="project" value="UniProtKB-KW"/>
</dbReference>
<protein>
    <submittedName>
        <fullName evidence="3">Homeodomain-like DNA binding domain-containing transcription factor</fullName>
    </submittedName>
</protein>
<dbReference type="Gene3D" id="1.10.10.10">
    <property type="entry name" value="Winged helix-like DNA-binding domain superfamily/Winged helix DNA-binding domain"/>
    <property type="match status" value="1"/>
</dbReference>
<sequence>MKYSDATHSTYIRHLIIEKSKNQLKAPSEIAKELNILHSTMNSIIGRFERTGSVEYKSLGGDFRTIIKDHHKQFILDMIDSNNTITLAELQQELVNHFDDLEKISISPCVITSATLRESLSKEQHQLRRRRTTK</sequence>
<evidence type="ECO:0000313" key="4">
    <source>
        <dbReference type="Proteomes" id="UP000077315"/>
    </source>
</evidence>